<feature type="compositionally biased region" description="Pro residues" evidence="5">
    <location>
        <begin position="498"/>
        <end position="511"/>
    </location>
</feature>
<dbReference type="AlphaFoldDB" id="A0A8C3CDW4"/>
<keyword evidence="4" id="KW-0393">Immunoglobulin domain</keyword>
<feature type="region of interest" description="Disordered" evidence="5">
    <location>
        <begin position="441"/>
        <end position="466"/>
    </location>
</feature>
<dbReference type="Ensembl" id="ENSCMMT00000019315.1">
    <property type="protein sequence ID" value="ENSCMMP00000017572.1"/>
    <property type="gene ID" value="ENSCMMG00000011174.1"/>
</dbReference>
<feature type="compositionally biased region" description="Polar residues" evidence="5">
    <location>
        <begin position="454"/>
        <end position="466"/>
    </location>
</feature>
<sequence>MLTHPHPVLCREPRDLLAPSSEVRDAETPRPPRQLEPRFSAAPMAALRAALLLARLLLGQLSLVPVWLSGANAQAGQGFQLHQPQKEAFVRVGETLTLSCTVTKGGLNGPVKWLKGWGSGNETIYDQKDPSSRVTRAVYGSNTDFTILISDVRPEDNGTYYCVKFCKTATGDDELYRRGEGTEVVVQARPSNPTVSGPSDRVEPGKTASFTCKSGGFFPSDIRVKWFKDKTPIQSQMLNVTSGPSNFTYSLSSTVTVTLQKDDIHSELICEVRHTTLTAPLTRSYHLSQILRVPPKVVMEPPGPVGLNETVSFTCYVQGFYPGIVTVTWLENGTEMNTGSTPRPTKTPEGLFELRSTVAVQAVPEKNGSVFTCRVLHEGQDPLSSSATLWVTASGQKESSSPYTNGSSLFIYVAVGVVCTVLALLVVAILYLIRVKQSKGKSSPSARLHEPEKSSGTTTQDSDTNNMTYADLNFTKEKKNVQRVIETWTWCTSARRPGGPPRAPRRPPPSTPVSRSSGSERGCTGWGSRGPGPPQGGLSRQHRLLRYLRFGMEAQPLAPQPLPEADFCPQ</sequence>
<dbReference type="PANTHER" id="PTHR19971">
    <property type="entry name" value="SIGNAL-REGULATORY PROTEIN BETA"/>
    <property type="match status" value="1"/>
</dbReference>
<dbReference type="Gene3D" id="2.60.40.10">
    <property type="entry name" value="Immunoglobulins"/>
    <property type="match status" value="3"/>
</dbReference>
<dbReference type="SMART" id="SM00409">
    <property type="entry name" value="IG"/>
    <property type="match status" value="3"/>
</dbReference>
<dbReference type="InterPro" id="IPR051755">
    <property type="entry name" value="Ig-like_CS_Receptor"/>
</dbReference>
<reference evidence="8" key="3">
    <citation type="submission" date="2025-09" db="UniProtKB">
        <authorList>
            <consortium name="Ensembl"/>
        </authorList>
    </citation>
    <scope>IDENTIFICATION</scope>
</reference>
<dbReference type="Proteomes" id="UP000694556">
    <property type="component" value="Chromosome 21"/>
</dbReference>
<evidence type="ECO:0000256" key="6">
    <source>
        <dbReference type="SAM" id="Phobius"/>
    </source>
</evidence>
<name>A0A8C3CDW4_CAIMO</name>
<feature type="transmembrane region" description="Helical" evidence="6">
    <location>
        <begin position="409"/>
        <end position="433"/>
    </location>
</feature>
<dbReference type="InterPro" id="IPR003597">
    <property type="entry name" value="Ig_C1-set"/>
</dbReference>
<dbReference type="InterPro" id="IPR013106">
    <property type="entry name" value="Ig_V-set"/>
</dbReference>
<dbReference type="InterPro" id="IPR013783">
    <property type="entry name" value="Ig-like_fold"/>
</dbReference>
<keyword evidence="6" id="KW-1133">Transmembrane helix</keyword>
<keyword evidence="6" id="KW-0812">Transmembrane</keyword>
<proteinExistence type="predicted"/>
<keyword evidence="9" id="KW-1185">Reference proteome</keyword>
<evidence type="ECO:0000256" key="1">
    <source>
        <dbReference type="ARBA" id="ARBA00022729"/>
    </source>
</evidence>
<evidence type="ECO:0000256" key="3">
    <source>
        <dbReference type="ARBA" id="ARBA00023180"/>
    </source>
</evidence>
<evidence type="ECO:0000313" key="9">
    <source>
        <dbReference type="Proteomes" id="UP000694556"/>
    </source>
</evidence>
<evidence type="ECO:0000256" key="5">
    <source>
        <dbReference type="SAM" id="MobiDB-lite"/>
    </source>
</evidence>
<dbReference type="SMART" id="SM00406">
    <property type="entry name" value="IGv"/>
    <property type="match status" value="1"/>
</dbReference>
<evidence type="ECO:0000259" key="7">
    <source>
        <dbReference type="PROSITE" id="PS50835"/>
    </source>
</evidence>
<dbReference type="SUPFAM" id="SSF48726">
    <property type="entry name" value="Immunoglobulin"/>
    <property type="match status" value="3"/>
</dbReference>
<organism evidence="8 9">
    <name type="scientific">Cairina moschata</name>
    <name type="common">Muscovy duck</name>
    <dbReference type="NCBI Taxonomy" id="8855"/>
    <lineage>
        <taxon>Eukaryota</taxon>
        <taxon>Metazoa</taxon>
        <taxon>Chordata</taxon>
        <taxon>Craniata</taxon>
        <taxon>Vertebrata</taxon>
        <taxon>Euteleostomi</taxon>
        <taxon>Archelosauria</taxon>
        <taxon>Archosauria</taxon>
        <taxon>Dinosauria</taxon>
        <taxon>Saurischia</taxon>
        <taxon>Theropoda</taxon>
        <taxon>Coelurosauria</taxon>
        <taxon>Aves</taxon>
        <taxon>Neognathae</taxon>
        <taxon>Galloanserae</taxon>
        <taxon>Anseriformes</taxon>
        <taxon>Anatidae</taxon>
        <taxon>Anatinae</taxon>
        <taxon>Cairina</taxon>
    </lineage>
</organism>
<dbReference type="PROSITE" id="PS50835">
    <property type="entry name" value="IG_LIKE"/>
    <property type="match status" value="3"/>
</dbReference>
<dbReference type="InterPro" id="IPR003599">
    <property type="entry name" value="Ig_sub"/>
</dbReference>
<keyword evidence="1" id="KW-0732">Signal</keyword>
<evidence type="ECO:0000256" key="4">
    <source>
        <dbReference type="ARBA" id="ARBA00023319"/>
    </source>
</evidence>
<dbReference type="InterPro" id="IPR007110">
    <property type="entry name" value="Ig-like_dom"/>
</dbReference>
<protein>
    <recommendedName>
        <fullName evidence="7">Ig-like domain-containing protein</fullName>
    </recommendedName>
</protein>
<dbReference type="InterPro" id="IPR036179">
    <property type="entry name" value="Ig-like_dom_sf"/>
</dbReference>
<feature type="domain" description="Ig-like" evidence="7">
    <location>
        <begin position="295"/>
        <end position="390"/>
    </location>
</feature>
<dbReference type="Pfam" id="PF07686">
    <property type="entry name" value="V-set"/>
    <property type="match status" value="1"/>
</dbReference>
<evidence type="ECO:0000256" key="2">
    <source>
        <dbReference type="ARBA" id="ARBA00023157"/>
    </source>
</evidence>
<reference evidence="8" key="1">
    <citation type="submission" date="2018-09" db="EMBL/GenBank/DDBJ databases">
        <title>Common duck and Muscovy duck high density SNP chip.</title>
        <authorList>
            <person name="Vignal A."/>
            <person name="Thebault N."/>
            <person name="Warren W.C."/>
        </authorList>
    </citation>
    <scope>NUCLEOTIDE SEQUENCE [LARGE SCALE GENOMIC DNA]</scope>
</reference>
<keyword evidence="3" id="KW-0325">Glycoprotein</keyword>
<feature type="domain" description="Ig-like" evidence="7">
    <location>
        <begin position="190"/>
        <end position="282"/>
    </location>
</feature>
<dbReference type="Pfam" id="PF07654">
    <property type="entry name" value="C1-set"/>
    <property type="match status" value="2"/>
</dbReference>
<evidence type="ECO:0000313" key="8">
    <source>
        <dbReference type="Ensembl" id="ENSCMMP00000017572.1"/>
    </source>
</evidence>
<dbReference type="SMART" id="SM00407">
    <property type="entry name" value="IGc1"/>
    <property type="match status" value="2"/>
</dbReference>
<keyword evidence="2" id="KW-1015">Disulfide bond</keyword>
<reference evidence="8" key="2">
    <citation type="submission" date="2025-08" db="UniProtKB">
        <authorList>
            <consortium name="Ensembl"/>
        </authorList>
    </citation>
    <scope>IDENTIFICATION</scope>
</reference>
<keyword evidence="6" id="KW-0472">Membrane</keyword>
<feature type="domain" description="Ig-like" evidence="7">
    <location>
        <begin position="65"/>
        <end position="162"/>
    </location>
</feature>
<dbReference type="FunFam" id="2.60.40.10:FF:000295">
    <property type="entry name" value="Tyrosine-protein phosphatase non-receptor type substrate 1"/>
    <property type="match status" value="1"/>
</dbReference>
<feature type="region of interest" description="Disordered" evidence="5">
    <location>
        <begin position="492"/>
        <end position="542"/>
    </location>
</feature>
<accession>A0A8C3CDW4</accession>